<evidence type="ECO:0000256" key="2">
    <source>
        <dbReference type="ARBA" id="ARBA00007447"/>
    </source>
</evidence>
<reference evidence="13" key="1">
    <citation type="submission" date="2020-07" db="EMBL/GenBank/DDBJ databases">
        <title>Ethylene signaling mediates host invasion by parasitic plants.</title>
        <authorList>
            <person name="Yoshida S."/>
        </authorList>
    </citation>
    <scope>NUCLEOTIDE SEQUENCE</scope>
    <source>
        <strain evidence="13">Okayama</strain>
    </source>
</reference>
<keyword evidence="3" id="KW-0964">Secreted</keyword>
<name>A0A830BM42_9LAMI</name>
<feature type="domain" description="Peptidase A1" evidence="12">
    <location>
        <begin position="89"/>
        <end position="422"/>
    </location>
</feature>
<dbReference type="GO" id="GO:0006508">
    <property type="term" value="P:proteolysis"/>
    <property type="evidence" value="ECO:0007669"/>
    <property type="project" value="UniProtKB-KW"/>
</dbReference>
<dbReference type="InterPro" id="IPR033121">
    <property type="entry name" value="PEPTIDASE_A1"/>
</dbReference>
<evidence type="ECO:0000256" key="1">
    <source>
        <dbReference type="ARBA" id="ARBA00004613"/>
    </source>
</evidence>
<keyword evidence="14" id="KW-1185">Reference proteome</keyword>
<gene>
    <name evidence="13" type="ORF">PHJA_001002700</name>
</gene>
<sequence length="429" mass="46349">MILKSVFLIAYVSLISLVSISKPDPSTDGFTINLIHRDSPQSPTYDPTLSPAQRLANAIRRSSHRIQHFDDKLSQRSPVSDMINSHGEYLMKYSIGTPPVPSLGVADTGSDIIWNQCKPCLKCFNQTLPIFSPRKSSTYKTIPCNTTRCHSSVGTSCSPTRRNCLYSANYGDGSFSNGLLAHETITLTSTSNTGGGISLPNITFGCGFQNGGLFDGGESGIVGLGGGNVSLIRQLGPLVQGKFSYCLVPLGGSSPSKLNFGAKAVVSGIGAVSTPLVPGKPDTFYFLTLEGISVGNISLEYYNGNIIIDSGTTLTYLPLLLYLRVELELTRAITLKRTKDPLWSLGLCYATRKDDIEHPPVTFHFRGADVKLKTENIFIRTGNVSLCFAAAPVLFGFGIYGNVAQRNYLVGYDLEKRTVSFKHTQCGGK</sequence>
<protein>
    <submittedName>
        <fullName evidence="13">Aspartic proteinase cdr1</fullName>
    </submittedName>
</protein>
<keyword evidence="4 10" id="KW-0645">Protease</keyword>
<dbReference type="PANTHER" id="PTHR47967:SF125">
    <property type="entry name" value="PEPTIDASE A1 DOMAIN-CONTAINING PROTEIN"/>
    <property type="match status" value="1"/>
</dbReference>
<evidence type="ECO:0000256" key="11">
    <source>
        <dbReference type="SAM" id="SignalP"/>
    </source>
</evidence>
<dbReference type="SUPFAM" id="SSF50630">
    <property type="entry name" value="Acid proteases"/>
    <property type="match status" value="1"/>
</dbReference>
<dbReference type="PANTHER" id="PTHR47967">
    <property type="entry name" value="OS07G0603500 PROTEIN-RELATED"/>
    <property type="match status" value="1"/>
</dbReference>
<feature type="active site" evidence="9">
    <location>
        <position position="107"/>
    </location>
</feature>
<dbReference type="InterPro" id="IPR034161">
    <property type="entry name" value="Pepsin-like_plant"/>
</dbReference>
<dbReference type="PROSITE" id="PS51767">
    <property type="entry name" value="PEPTIDASE_A1"/>
    <property type="match status" value="1"/>
</dbReference>
<dbReference type="InterPro" id="IPR001461">
    <property type="entry name" value="Aspartic_peptidase_A1"/>
</dbReference>
<accession>A0A830BM42</accession>
<dbReference type="GO" id="GO:0004190">
    <property type="term" value="F:aspartic-type endopeptidase activity"/>
    <property type="evidence" value="ECO:0007669"/>
    <property type="project" value="UniProtKB-KW"/>
</dbReference>
<feature type="active site" evidence="9">
    <location>
        <position position="309"/>
    </location>
</feature>
<comment type="caution">
    <text evidence="13">The sequence shown here is derived from an EMBL/GenBank/DDBJ whole genome shotgun (WGS) entry which is preliminary data.</text>
</comment>
<dbReference type="Proteomes" id="UP000653305">
    <property type="component" value="Unassembled WGS sequence"/>
</dbReference>
<evidence type="ECO:0000256" key="5">
    <source>
        <dbReference type="ARBA" id="ARBA00022729"/>
    </source>
</evidence>
<evidence type="ECO:0000313" key="13">
    <source>
        <dbReference type="EMBL" id="GFP88590.1"/>
    </source>
</evidence>
<dbReference type="GO" id="GO:0005576">
    <property type="term" value="C:extracellular region"/>
    <property type="evidence" value="ECO:0007669"/>
    <property type="project" value="UniProtKB-SubCell"/>
</dbReference>
<dbReference type="PRINTS" id="PR00792">
    <property type="entry name" value="PEPSIN"/>
</dbReference>
<evidence type="ECO:0000256" key="4">
    <source>
        <dbReference type="ARBA" id="ARBA00022670"/>
    </source>
</evidence>
<dbReference type="InterPro" id="IPR021109">
    <property type="entry name" value="Peptidase_aspartic_dom_sf"/>
</dbReference>
<dbReference type="AlphaFoldDB" id="A0A830BM42"/>
<evidence type="ECO:0000256" key="3">
    <source>
        <dbReference type="ARBA" id="ARBA00022525"/>
    </source>
</evidence>
<dbReference type="InterPro" id="IPR051708">
    <property type="entry name" value="Plant_Aspart_Prot_A1"/>
</dbReference>
<proteinExistence type="inferred from homology"/>
<feature type="signal peptide" evidence="11">
    <location>
        <begin position="1"/>
        <end position="23"/>
    </location>
</feature>
<dbReference type="InterPro" id="IPR032799">
    <property type="entry name" value="TAXi_C"/>
</dbReference>
<dbReference type="InterPro" id="IPR032861">
    <property type="entry name" value="TAXi_N"/>
</dbReference>
<dbReference type="EMBL" id="BMAC01000169">
    <property type="protein sequence ID" value="GFP88590.1"/>
    <property type="molecule type" value="Genomic_DNA"/>
</dbReference>
<dbReference type="InterPro" id="IPR001969">
    <property type="entry name" value="Aspartic_peptidase_AS"/>
</dbReference>
<evidence type="ECO:0000256" key="7">
    <source>
        <dbReference type="ARBA" id="ARBA00022801"/>
    </source>
</evidence>
<dbReference type="OrthoDB" id="2747330at2759"/>
<organism evidence="13 14">
    <name type="scientific">Phtheirospermum japonicum</name>
    <dbReference type="NCBI Taxonomy" id="374723"/>
    <lineage>
        <taxon>Eukaryota</taxon>
        <taxon>Viridiplantae</taxon>
        <taxon>Streptophyta</taxon>
        <taxon>Embryophyta</taxon>
        <taxon>Tracheophyta</taxon>
        <taxon>Spermatophyta</taxon>
        <taxon>Magnoliopsida</taxon>
        <taxon>eudicotyledons</taxon>
        <taxon>Gunneridae</taxon>
        <taxon>Pentapetalae</taxon>
        <taxon>asterids</taxon>
        <taxon>lamiids</taxon>
        <taxon>Lamiales</taxon>
        <taxon>Orobanchaceae</taxon>
        <taxon>Orobanchaceae incertae sedis</taxon>
        <taxon>Phtheirospermum</taxon>
    </lineage>
</organism>
<feature type="chain" id="PRO_5032327113" evidence="11">
    <location>
        <begin position="24"/>
        <end position="429"/>
    </location>
</feature>
<keyword evidence="8" id="KW-0325">Glycoprotein</keyword>
<evidence type="ECO:0000256" key="10">
    <source>
        <dbReference type="RuleBase" id="RU000454"/>
    </source>
</evidence>
<evidence type="ECO:0000256" key="8">
    <source>
        <dbReference type="ARBA" id="ARBA00023180"/>
    </source>
</evidence>
<comment type="subcellular location">
    <subcellularLocation>
        <location evidence="1">Secreted</location>
    </subcellularLocation>
</comment>
<dbReference type="FunFam" id="2.40.70.10:FF:000050">
    <property type="entry name" value="Aspartic proteinase CDR1"/>
    <property type="match status" value="1"/>
</dbReference>
<comment type="similarity">
    <text evidence="2 10">Belongs to the peptidase A1 family.</text>
</comment>
<evidence type="ECO:0000256" key="6">
    <source>
        <dbReference type="ARBA" id="ARBA00022750"/>
    </source>
</evidence>
<dbReference type="PROSITE" id="PS00141">
    <property type="entry name" value="ASP_PROTEASE"/>
    <property type="match status" value="1"/>
</dbReference>
<dbReference type="FunFam" id="2.40.70.10:FF:000016">
    <property type="entry name" value="Probable aspartic protease At2g35615"/>
    <property type="match status" value="1"/>
</dbReference>
<evidence type="ECO:0000256" key="9">
    <source>
        <dbReference type="PIRSR" id="PIRSR601461-1"/>
    </source>
</evidence>
<keyword evidence="6 10" id="KW-0064">Aspartyl protease</keyword>
<dbReference type="Gene3D" id="2.40.70.10">
    <property type="entry name" value="Acid Proteases"/>
    <property type="match status" value="2"/>
</dbReference>
<dbReference type="Pfam" id="PF14541">
    <property type="entry name" value="TAXi_C"/>
    <property type="match status" value="1"/>
</dbReference>
<evidence type="ECO:0000259" key="12">
    <source>
        <dbReference type="PROSITE" id="PS51767"/>
    </source>
</evidence>
<keyword evidence="5 11" id="KW-0732">Signal</keyword>
<dbReference type="CDD" id="cd05476">
    <property type="entry name" value="pepsin_A_like_plant"/>
    <property type="match status" value="1"/>
</dbReference>
<keyword evidence="7 10" id="KW-0378">Hydrolase</keyword>
<evidence type="ECO:0000313" key="14">
    <source>
        <dbReference type="Proteomes" id="UP000653305"/>
    </source>
</evidence>
<dbReference type="Pfam" id="PF14543">
    <property type="entry name" value="TAXi_N"/>
    <property type="match status" value="1"/>
</dbReference>